<gene>
    <name evidence="7 11" type="primary">rplV</name>
    <name evidence="11" type="ORF">P857_228</name>
</gene>
<dbReference type="Pfam" id="PF00237">
    <property type="entry name" value="Ribosomal_L22"/>
    <property type="match status" value="1"/>
</dbReference>
<keyword evidence="12" id="KW-1185">Reference proteome</keyword>
<dbReference type="Proteomes" id="UP000018951">
    <property type="component" value="Unassembled WGS sequence"/>
</dbReference>
<evidence type="ECO:0000256" key="3">
    <source>
        <dbReference type="ARBA" id="ARBA00022884"/>
    </source>
</evidence>
<organism evidence="11 12">
    <name type="scientific">Candidatus Xenolissoclinum pacificiensis L6</name>
    <dbReference type="NCBI Taxonomy" id="1401685"/>
    <lineage>
        <taxon>Bacteria</taxon>
        <taxon>Pseudomonadati</taxon>
        <taxon>Pseudomonadota</taxon>
        <taxon>Alphaproteobacteria</taxon>
        <taxon>Rickettsiales</taxon>
        <taxon>Anaplasmataceae</taxon>
        <taxon>Candidatus Xenolissoclinum</taxon>
    </lineage>
</organism>
<evidence type="ECO:0000313" key="12">
    <source>
        <dbReference type="Proteomes" id="UP000018951"/>
    </source>
</evidence>
<dbReference type="GO" id="GO:0015934">
    <property type="term" value="C:large ribosomal subunit"/>
    <property type="evidence" value="ECO:0007669"/>
    <property type="project" value="InterPro"/>
</dbReference>
<dbReference type="SUPFAM" id="SSF54843">
    <property type="entry name" value="Ribosomal protein L22"/>
    <property type="match status" value="1"/>
</dbReference>
<protein>
    <recommendedName>
        <fullName evidence="6 7">Large ribosomal subunit protein uL22</fullName>
    </recommendedName>
</protein>
<evidence type="ECO:0000256" key="5">
    <source>
        <dbReference type="ARBA" id="ARBA00023274"/>
    </source>
</evidence>
<dbReference type="PROSITE" id="PS00464">
    <property type="entry name" value="RIBOSOMAL_L22"/>
    <property type="match status" value="1"/>
</dbReference>
<keyword evidence="5 7" id="KW-0687">Ribonucleoprotein</keyword>
<dbReference type="InterPro" id="IPR001063">
    <property type="entry name" value="Ribosomal_uL22"/>
</dbReference>
<evidence type="ECO:0000256" key="4">
    <source>
        <dbReference type="ARBA" id="ARBA00022980"/>
    </source>
</evidence>
<accession>W2UZC8</accession>
<dbReference type="Gene3D" id="3.90.470.10">
    <property type="entry name" value="Ribosomal protein L22/L17"/>
    <property type="match status" value="1"/>
</dbReference>
<name>W2UZC8_9RICK</name>
<dbReference type="PANTHER" id="PTHR13501:SF8">
    <property type="entry name" value="LARGE RIBOSOMAL SUBUNIT PROTEIN UL22M"/>
    <property type="match status" value="1"/>
</dbReference>
<dbReference type="InterPro" id="IPR047867">
    <property type="entry name" value="Ribosomal_uL22_bac/org-type"/>
</dbReference>
<comment type="caution">
    <text evidence="11">The sequence shown here is derived from an EMBL/GenBank/DDBJ whole genome shotgun (WGS) entry which is preliminary data.</text>
</comment>
<evidence type="ECO:0000256" key="7">
    <source>
        <dbReference type="HAMAP-Rule" id="MF_01331"/>
    </source>
</evidence>
<evidence type="ECO:0000256" key="10">
    <source>
        <dbReference type="RuleBase" id="RU004008"/>
    </source>
</evidence>
<comment type="subunit">
    <text evidence="7 9">Part of the 50S ribosomal subunit.</text>
</comment>
<dbReference type="CDD" id="cd00336">
    <property type="entry name" value="Ribosomal_L22"/>
    <property type="match status" value="1"/>
</dbReference>
<keyword evidence="2 7" id="KW-0699">rRNA-binding</keyword>
<evidence type="ECO:0000256" key="1">
    <source>
        <dbReference type="ARBA" id="ARBA00009451"/>
    </source>
</evidence>
<dbReference type="InterPro" id="IPR005727">
    <property type="entry name" value="Ribosomal_uL22_bac/chlpt-type"/>
</dbReference>
<dbReference type="NCBIfam" id="TIGR01044">
    <property type="entry name" value="rplV_bact"/>
    <property type="match status" value="1"/>
</dbReference>
<evidence type="ECO:0000256" key="2">
    <source>
        <dbReference type="ARBA" id="ARBA00022730"/>
    </source>
</evidence>
<dbReference type="PANTHER" id="PTHR13501">
    <property type="entry name" value="CHLOROPLAST 50S RIBOSOMAL PROTEIN L22-RELATED"/>
    <property type="match status" value="1"/>
</dbReference>
<proteinExistence type="inferred from homology"/>
<evidence type="ECO:0000313" key="11">
    <source>
        <dbReference type="EMBL" id="ETO91319.1"/>
    </source>
</evidence>
<keyword evidence="3 7" id="KW-0694">RNA-binding</keyword>
<sequence length="115" mass="13045">MSVQLNKSVASVKGVKSSVYKVNLIAKEVRGMTASTALNRLHFSKKKVSVVIYKLIKSALSSAQNNYNLDIDKMYVSEIVVGKHKELKRFSPRARGRADRIKKYYVNLRVILEVM</sequence>
<comment type="function">
    <text evidence="7 10">This protein binds specifically to 23S rRNA; its binding is stimulated by other ribosomal proteins, e.g., L4, L17, and L20. It is important during the early stages of 50S assembly. It makes multiple contacts with different domains of the 23S rRNA in the assembled 50S subunit and ribosome.</text>
</comment>
<reference evidence="11 12" key="1">
    <citation type="journal article" date="2013" name="PLoS ONE">
        <title>Bacterial endosymbiosis in a chordate host: long-term co-evolution and conservation of secondary metabolism.</title>
        <authorList>
            <person name="Kwan J.C."/>
            <person name="Schmidt E.W."/>
        </authorList>
    </citation>
    <scope>NUCLEOTIDE SEQUENCE [LARGE SCALE GENOMIC DNA]</scope>
    <source>
        <strain evidence="12">L6</strain>
    </source>
</reference>
<evidence type="ECO:0000256" key="6">
    <source>
        <dbReference type="ARBA" id="ARBA00035207"/>
    </source>
</evidence>
<keyword evidence="4 7" id="KW-0689">Ribosomal protein</keyword>
<dbReference type="GO" id="GO:0003735">
    <property type="term" value="F:structural constituent of ribosome"/>
    <property type="evidence" value="ECO:0007669"/>
    <property type="project" value="InterPro"/>
</dbReference>
<dbReference type="GO" id="GO:0006412">
    <property type="term" value="P:translation"/>
    <property type="evidence" value="ECO:0007669"/>
    <property type="project" value="UniProtKB-UniRule"/>
</dbReference>
<comment type="similarity">
    <text evidence="1 7 8">Belongs to the universal ribosomal protein uL22 family.</text>
</comment>
<dbReference type="HAMAP" id="MF_01331_B">
    <property type="entry name" value="Ribosomal_uL22_B"/>
    <property type="match status" value="1"/>
</dbReference>
<dbReference type="InterPro" id="IPR018260">
    <property type="entry name" value="Ribosomal_uL22_CS"/>
</dbReference>
<dbReference type="EMBL" id="AXCJ01000005">
    <property type="protein sequence ID" value="ETO91319.1"/>
    <property type="molecule type" value="Genomic_DNA"/>
</dbReference>
<evidence type="ECO:0000256" key="9">
    <source>
        <dbReference type="RuleBase" id="RU004006"/>
    </source>
</evidence>
<dbReference type="AlphaFoldDB" id="W2UZC8"/>
<dbReference type="InterPro" id="IPR036394">
    <property type="entry name" value="Ribosomal_uL22_sf"/>
</dbReference>
<dbReference type="STRING" id="1401685.P857_228"/>
<comment type="function">
    <text evidence="7">The globular domain of the protein is located near the polypeptide exit tunnel on the outside of the subunit, while an extended beta-hairpin is found that lines the wall of the exit tunnel in the center of the 70S ribosome.</text>
</comment>
<evidence type="ECO:0000256" key="8">
    <source>
        <dbReference type="RuleBase" id="RU004005"/>
    </source>
</evidence>
<dbReference type="GO" id="GO:0019843">
    <property type="term" value="F:rRNA binding"/>
    <property type="evidence" value="ECO:0007669"/>
    <property type="project" value="UniProtKB-UniRule"/>
</dbReference>